<evidence type="ECO:0008006" key="4">
    <source>
        <dbReference type="Google" id="ProtNLM"/>
    </source>
</evidence>
<feature type="region of interest" description="Disordered" evidence="1">
    <location>
        <begin position="1"/>
        <end position="27"/>
    </location>
</feature>
<proteinExistence type="predicted"/>
<comment type="caution">
    <text evidence="2">The sequence shown here is derived from an EMBL/GenBank/DDBJ whole genome shotgun (WGS) entry which is preliminary data.</text>
</comment>
<feature type="compositionally biased region" description="Basic residues" evidence="1">
    <location>
        <begin position="1"/>
        <end position="11"/>
    </location>
</feature>
<gene>
    <name evidence="2" type="ORF">PNOK_0627500</name>
</gene>
<dbReference type="EMBL" id="NBII01000006">
    <property type="protein sequence ID" value="PAV17789.1"/>
    <property type="molecule type" value="Genomic_DNA"/>
</dbReference>
<evidence type="ECO:0000313" key="3">
    <source>
        <dbReference type="Proteomes" id="UP000217199"/>
    </source>
</evidence>
<dbReference type="InParanoid" id="A0A286UE44"/>
<name>A0A286UE44_9AGAM</name>
<keyword evidence="3" id="KW-1185">Reference proteome</keyword>
<organism evidence="2 3">
    <name type="scientific">Pyrrhoderma noxium</name>
    <dbReference type="NCBI Taxonomy" id="2282107"/>
    <lineage>
        <taxon>Eukaryota</taxon>
        <taxon>Fungi</taxon>
        <taxon>Dikarya</taxon>
        <taxon>Basidiomycota</taxon>
        <taxon>Agaricomycotina</taxon>
        <taxon>Agaricomycetes</taxon>
        <taxon>Hymenochaetales</taxon>
        <taxon>Hymenochaetaceae</taxon>
        <taxon>Pyrrhoderma</taxon>
    </lineage>
</organism>
<dbReference type="AlphaFoldDB" id="A0A286UE44"/>
<sequence length="413" mass="45071">MVKKSISRAKAVKSTVLGKRQRKQTRNTNCHASLTSLRRVRAARVLKPYNSSTLKVKTTSVPACVNYGEPPKPKEEEPECCAVHNRRDCRQCYMTLKSSTYLLSGSASSNALLAHCLPRSLARPVFPEASSVDLARASGNSDLNTWTPTEIRRELLLDSRHLHYVFMKTRIAAIAASRTSDLPKSIGIYTPDGTSPQHATTHILAVHSSGRPLPLPHSLVASLSDRTVSGNPSNQDGERSTGARKVTLFPIHSLVLSAHCARIPPLPLSSASTPGNNHTVPLVPFGVPVAECFGVLMQYLYTQDAPAMLRNIIPFWQGADVPRPVSVIPRNQNLSGPLQQNQYEFMPADAARISSLSRELSERLTGASLLSLTMRIHGIWQDACSLGIRGDDVWDVLTVAWSAAVDALAIEKH</sequence>
<accession>A0A286UE44</accession>
<protein>
    <recommendedName>
        <fullName evidence="4">BTB domain-containing protein</fullName>
    </recommendedName>
</protein>
<dbReference type="Proteomes" id="UP000217199">
    <property type="component" value="Unassembled WGS sequence"/>
</dbReference>
<dbReference type="OrthoDB" id="2570975at2759"/>
<evidence type="ECO:0000256" key="1">
    <source>
        <dbReference type="SAM" id="MobiDB-lite"/>
    </source>
</evidence>
<reference evidence="2 3" key="1">
    <citation type="journal article" date="2017" name="Mol. Ecol.">
        <title>Comparative and population genomic landscape of Phellinus noxius: A hypervariable fungus causing root rot in trees.</title>
        <authorList>
            <person name="Chung C.L."/>
            <person name="Lee T.J."/>
            <person name="Akiba M."/>
            <person name="Lee H.H."/>
            <person name="Kuo T.H."/>
            <person name="Liu D."/>
            <person name="Ke H.M."/>
            <person name="Yokoi T."/>
            <person name="Roa M.B."/>
            <person name="Lu M.J."/>
            <person name="Chang Y.Y."/>
            <person name="Ann P.J."/>
            <person name="Tsai J.N."/>
            <person name="Chen C.Y."/>
            <person name="Tzean S.S."/>
            <person name="Ota Y."/>
            <person name="Hattori T."/>
            <person name="Sahashi N."/>
            <person name="Liou R.F."/>
            <person name="Kikuchi T."/>
            <person name="Tsai I.J."/>
        </authorList>
    </citation>
    <scope>NUCLEOTIDE SEQUENCE [LARGE SCALE GENOMIC DNA]</scope>
    <source>
        <strain evidence="2 3">FFPRI411160</strain>
    </source>
</reference>
<evidence type="ECO:0000313" key="2">
    <source>
        <dbReference type="EMBL" id="PAV17789.1"/>
    </source>
</evidence>